<evidence type="ECO:0000256" key="3">
    <source>
        <dbReference type="ARBA" id="ARBA00023163"/>
    </source>
</evidence>
<evidence type="ECO:0000256" key="1">
    <source>
        <dbReference type="ARBA" id="ARBA00023015"/>
    </source>
</evidence>
<dbReference type="InterPro" id="IPR036390">
    <property type="entry name" value="WH_DNA-bd_sf"/>
</dbReference>
<keyword evidence="2" id="KW-0238">DNA-binding</keyword>
<reference evidence="5 6" key="1">
    <citation type="submission" date="2019-03" db="EMBL/GenBank/DDBJ databases">
        <title>Draft genome sequences of novel Actinobacteria.</title>
        <authorList>
            <person name="Sahin N."/>
            <person name="Ay H."/>
            <person name="Saygin H."/>
        </authorList>
    </citation>
    <scope>NUCLEOTIDE SEQUENCE [LARGE SCALE GENOMIC DNA]</scope>
    <source>
        <strain evidence="5 6">KC310</strain>
    </source>
</reference>
<accession>A0A4R4V0D2</accession>
<evidence type="ECO:0000313" key="5">
    <source>
        <dbReference type="EMBL" id="TDC98498.1"/>
    </source>
</evidence>
<keyword evidence="1" id="KW-0805">Transcription regulation</keyword>
<dbReference type="SUPFAM" id="SSF46785">
    <property type="entry name" value="Winged helix' DNA-binding domain"/>
    <property type="match status" value="1"/>
</dbReference>
<dbReference type="AlphaFoldDB" id="A0A4R4V0D2"/>
<dbReference type="GO" id="GO:0003700">
    <property type="term" value="F:DNA-binding transcription factor activity"/>
    <property type="evidence" value="ECO:0007669"/>
    <property type="project" value="InterPro"/>
</dbReference>
<sequence>MSVPPFDPDQDSAEYIYVRLANHIEARIRAGELSLGRRLPAERDQADEYGVAYLTVRRAMKELRERGLIKTVVGRGTYIVDDLPPQED</sequence>
<protein>
    <submittedName>
        <fullName evidence="5">GntR family transcriptional regulator</fullName>
    </submittedName>
</protein>
<dbReference type="PANTHER" id="PTHR44846:SF17">
    <property type="entry name" value="GNTR-FAMILY TRANSCRIPTIONAL REGULATOR"/>
    <property type="match status" value="1"/>
</dbReference>
<dbReference type="InterPro" id="IPR036388">
    <property type="entry name" value="WH-like_DNA-bd_sf"/>
</dbReference>
<dbReference type="SMART" id="SM00345">
    <property type="entry name" value="HTH_GNTR"/>
    <property type="match status" value="1"/>
</dbReference>
<dbReference type="PROSITE" id="PS50949">
    <property type="entry name" value="HTH_GNTR"/>
    <property type="match status" value="1"/>
</dbReference>
<dbReference type="GO" id="GO:0045892">
    <property type="term" value="P:negative regulation of DNA-templated transcription"/>
    <property type="evidence" value="ECO:0007669"/>
    <property type="project" value="TreeGrafter"/>
</dbReference>
<dbReference type="Pfam" id="PF00392">
    <property type="entry name" value="GntR"/>
    <property type="match status" value="1"/>
</dbReference>
<organism evidence="5 6">
    <name type="scientific">Nonomuraea deserti</name>
    <dbReference type="NCBI Taxonomy" id="1848322"/>
    <lineage>
        <taxon>Bacteria</taxon>
        <taxon>Bacillati</taxon>
        <taxon>Actinomycetota</taxon>
        <taxon>Actinomycetes</taxon>
        <taxon>Streptosporangiales</taxon>
        <taxon>Streptosporangiaceae</taxon>
        <taxon>Nonomuraea</taxon>
    </lineage>
</organism>
<gene>
    <name evidence="5" type="ORF">E1292_35255</name>
</gene>
<evidence type="ECO:0000256" key="2">
    <source>
        <dbReference type="ARBA" id="ARBA00023125"/>
    </source>
</evidence>
<feature type="domain" description="HTH gntR-type" evidence="4">
    <location>
        <begin position="14"/>
        <end position="82"/>
    </location>
</feature>
<dbReference type="InterPro" id="IPR050679">
    <property type="entry name" value="Bact_HTH_transcr_reg"/>
</dbReference>
<dbReference type="EMBL" id="SMKO01000138">
    <property type="protein sequence ID" value="TDC98498.1"/>
    <property type="molecule type" value="Genomic_DNA"/>
</dbReference>
<evidence type="ECO:0000259" key="4">
    <source>
        <dbReference type="PROSITE" id="PS50949"/>
    </source>
</evidence>
<evidence type="ECO:0000313" key="6">
    <source>
        <dbReference type="Proteomes" id="UP000295258"/>
    </source>
</evidence>
<dbReference type="PANTHER" id="PTHR44846">
    <property type="entry name" value="MANNOSYL-D-GLYCERATE TRANSPORT/METABOLISM SYSTEM REPRESSOR MNGR-RELATED"/>
    <property type="match status" value="1"/>
</dbReference>
<dbReference type="PRINTS" id="PR00035">
    <property type="entry name" value="HTHGNTR"/>
</dbReference>
<comment type="caution">
    <text evidence="5">The sequence shown here is derived from an EMBL/GenBank/DDBJ whole genome shotgun (WGS) entry which is preliminary data.</text>
</comment>
<keyword evidence="6" id="KW-1185">Reference proteome</keyword>
<name>A0A4R4V0D2_9ACTN</name>
<dbReference type="GO" id="GO:0003677">
    <property type="term" value="F:DNA binding"/>
    <property type="evidence" value="ECO:0007669"/>
    <property type="project" value="UniProtKB-KW"/>
</dbReference>
<dbReference type="Gene3D" id="1.10.10.10">
    <property type="entry name" value="Winged helix-like DNA-binding domain superfamily/Winged helix DNA-binding domain"/>
    <property type="match status" value="1"/>
</dbReference>
<dbReference type="CDD" id="cd07377">
    <property type="entry name" value="WHTH_GntR"/>
    <property type="match status" value="1"/>
</dbReference>
<proteinExistence type="predicted"/>
<dbReference type="RefSeq" id="WP_132601410.1">
    <property type="nucleotide sequence ID" value="NZ_SMKO01000138.1"/>
</dbReference>
<dbReference type="Proteomes" id="UP000295258">
    <property type="component" value="Unassembled WGS sequence"/>
</dbReference>
<keyword evidence="3" id="KW-0804">Transcription</keyword>
<dbReference type="InterPro" id="IPR000524">
    <property type="entry name" value="Tscrpt_reg_HTH_GntR"/>
</dbReference>